<protein>
    <submittedName>
        <fullName evidence="3">Alpha-protein kinase 2</fullName>
    </submittedName>
</protein>
<feature type="region of interest" description="Disordered" evidence="1">
    <location>
        <begin position="975"/>
        <end position="995"/>
    </location>
</feature>
<feature type="compositionally biased region" description="Polar residues" evidence="1">
    <location>
        <begin position="563"/>
        <end position="575"/>
    </location>
</feature>
<dbReference type="PANTHER" id="PTHR47091">
    <property type="entry name" value="ALPHA-PROTEIN KINASE 2-RELATED"/>
    <property type="match status" value="1"/>
</dbReference>
<dbReference type="EMBL" id="JWIN03000030">
    <property type="protein sequence ID" value="KAB1256310.1"/>
    <property type="molecule type" value="Genomic_DNA"/>
</dbReference>
<evidence type="ECO:0000313" key="3">
    <source>
        <dbReference type="EMBL" id="KAB1256310.1"/>
    </source>
</evidence>
<feature type="region of interest" description="Disordered" evidence="1">
    <location>
        <begin position="818"/>
        <end position="864"/>
    </location>
</feature>
<evidence type="ECO:0000256" key="1">
    <source>
        <dbReference type="SAM" id="MobiDB-lite"/>
    </source>
</evidence>
<feature type="region of interest" description="Disordered" evidence="1">
    <location>
        <begin position="295"/>
        <end position="341"/>
    </location>
</feature>
<accession>A0A5N4CC34</accession>
<sequence length="995" mass="107620">MLKDSCHFQCWLRGHGGVVLLWPCSLGLSDLYSDHSSAQPARSEGLLPAPTSNPSTRLRVARGFLGPRVYSGSCMQSGTELSQVAGLSPYSTLSFLLEPSRPLLTWMRTTFLRNKTTWKSSQQENRWLECFHNDCRDCPLKTGLTHLKGVSLWFPFEFGLRGACPWNPTGVPCRWHLPVSCPSPGLLPSTLEGADRSHTGLMGVSVRALGLHWAQEPSGSTLSFPLQTQSSIPTHLNGLLQGRSPGGQREQVFLSRMPAFSESALTGTTTDSSCILGINKENASLAQCLAVERVAQGPQHRESQHREDKTPRPEHPRSQDRKHAPLADPGEPQAFSVATPELAHTVPTLETVSDGPRDRATTCVLERLEAGSDDRHSAPSPLFISTFTWDISQKASKRATGENLVKGENSTSTLTSTVAPGTQRGLRKDRLDLLRMTLTTSAPDTADAPASHNSIAKLPQEKPTTLTANLDHLEVTRERGDTSAVPTATRVHCTKHIPVSIAGNSHADGSEERVRVHVPQLPEGESFCSSLLQVDNQSGRRSQTLDRADPRSLGENLQEKGSETTQRLQQESQPHQGEINLVPLHHSSANSREERGQSLGLETSVSVVAESTVKDDSLALSSVPPLSDSLLEASEKNAKCKESEGGLMISDGAWAVSDVVKADAAVPKLDSSETASACSPRAESGRNTRAFQIHTEGHEIQPATLQVPCPQQGGETIPSENSVNQSPEDCGRGEADQICHLASPGSWQRSGNNSKWMRQEPKTSHITDSSRSHKTERQKVEAPPAGETKPTSTPGSPAVMLAFTSGECVSEKVPEMLQDPSQQGSTLGRGKKASQTGSFPRATPAVTRSEEAEKKWETPGSGHLAEGVRKKILSRVAALRLSQACGPVDLKLEQPQDHPGDLLKHWLLGPTPDAAPSLTWGESFSSYLGPQTWRPRLLIPHQQEISPSPGGREDETQTCLLQRVWSPEMLGLSRQSTAFRSGGGVGRRDGLAPET</sequence>
<feature type="region of interest" description="Disordered" evidence="1">
    <location>
        <begin position="699"/>
        <end position="799"/>
    </location>
</feature>
<reference evidence="3 4" key="1">
    <citation type="journal article" date="2019" name="Mol. Ecol. Resour.">
        <title>Improving Illumina assemblies with Hi-C and long reads: an example with the North African dromedary.</title>
        <authorList>
            <person name="Elbers J.P."/>
            <person name="Rogers M.F."/>
            <person name="Perelman P.L."/>
            <person name="Proskuryakova A.A."/>
            <person name="Serdyukova N.A."/>
            <person name="Johnson W.E."/>
            <person name="Horin P."/>
            <person name="Corander J."/>
            <person name="Murphy D."/>
            <person name="Burger P.A."/>
        </authorList>
    </citation>
    <scope>NUCLEOTIDE SEQUENCE [LARGE SCALE GENOMIC DNA]</scope>
    <source>
        <strain evidence="3">Drom800</strain>
        <tissue evidence="3">Blood</tissue>
    </source>
</reference>
<feature type="region of interest" description="Disordered" evidence="1">
    <location>
        <begin position="400"/>
        <end position="420"/>
    </location>
</feature>
<dbReference type="PANTHER" id="PTHR47091:SF2">
    <property type="entry name" value="ALPHA-PROTEIN KINASE 2"/>
    <property type="match status" value="1"/>
</dbReference>
<dbReference type="Proteomes" id="UP000299084">
    <property type="component" value="Unassembled WGS sequence"/>
</dbReference>
<evidence type="ECO:0000256" key="2">
    <source>
        <dbReference type="SAM" id="SignalP"/>
    </source>
</evidence>
<feature type="compositionally biased region" description="Basic and acidic residues" evidence="1">
    <location>
        <begin position="299"/>
        <end position="325"/>
    </location>
</feature>
<proteinExistence type="predicted"/>
<dbReference type="AlphaFoldDB" id="A0A5N4CC34"/>
<dbReference type="GO" id="GO:0004674">
    <property type="term" value="F:protein serine/threonine kinase activity"/>
    <property type="evidence" value="ECO:0007669"/>
    <property type="project" value="UniProtKB-EC"/>
</dbReference>
<feature type="chain" id="PRO_5024414614" evidence="2">
    <location>
        <begin position="30"/>
        <end position="995"/>
    </location>
</feature>
<keyword evidence="4" id="KW-1185">Reference proteome</keyword>
<feature type="compositionally biased region" description="Basic and acidic residues" evidence="1">
    <location>
        <begin position="986"/>
        <end position="995"/>
    </location>
</feature>
<feature type="compositionally biased region" description="Polar residues" evidence="1">
    <location>
        <begin position="408"/>
        <end position="420"/>
    </location>
</feature>
<keyword evidence="3" id="KW-0808">Transferase</keyword>
<feature type="signal peptide" evidence="2">
    <location>
        <begin position="1"/>
        <end position="29"/>
    </location>
</feature>
<feature type="compositionally biased region" description="Basic and acidic residues" evidence="1">
    <location>
        <begin position="543"/>
        <end position="562"/>
    </location>
</feature>
<comment type="caution">
    <text evidence="3">The sequence shown here is derived from an EMBL/GenBank/DDBJ whole genome shotgun (WGS) entry which is preliminary data.</text>
</comment>
<keyword evidence="2" id="KW-0732">Signal</keyword>
<feature type="compositionally biased region" description="Polar residues" evidence="1">
    <location>
        <begin position="745"/>
        <end position="756"/>
    </location>
</feature>
<organism evidence="3 4">
    <name type="scientific">Camelus dromedarius</name>
    <name type="common">Dromedary</name>
    <name type="synonym">Arabian camel</name>
    <dbReference type="NCBI Taxonomy" id="9838"/>
    <lineage>
        <taxon>Eukaryota</taxon>
        <taxon>Metazoa</taxon>
        <taxon>Chordata</taxon>
        <taxon>Craniata</taxon>
        <taxon>Vertebrata</taxon>
        <taxon>Euteleostomi</taxon>
        <taxon>Mammalia</taxon>
        <taxon>Eutheria</taxon>
        <taxon>Laurasiatheria</taxon>
        <taxon>Artiodactyla</taxon>
        <taxon>Tylopoda</taxon>
        <taxon>Camelidae</taxon>
        <taxon>Camelus</taxon>
    </lineage>
</organism>
<name>A0A5N4CC34_CAMDR</name>
<feature type="region of interest" description="Disordered" evidence="1">
    <location>
        <begin position="667"/>
        <end position="686"/>
    </location>
</feature>
<gene>
    <name evidence="3" type="ORF">Cadr_000027630</name>
</gene>
<feature type="compositionally biased region" description="Basic and acidic residues" evidence="1">
    <location>
        <begin position="848"/>
        <end position="857"/>
    </location>
</feature>
<feature type="compositionally biased region" description="Basic and acidic residues" evidence="1">
    <location>
        <begin position="757"/>
        <end position="780"/>
    </location>
</feature>
<keyword evidence="3" id="KW-0418">Kinase</keyword>
<evidence type="ECO:0000313" key="4">
    <source>
        <dbReference type="Proteomes" id="UP000299084"/>
    </source>
</evidence>
<feature type="region of interest" description="Disordered" evidence="1">
    <location>
        <begin position="536"/>
        <end position="575"/>
    </location>
</feature>
<feature type="compositionally biased region" description="Polar residues" evidence="1">
    <location>
        <begin position="718"/>
        <end position="727"/>
    </location>
</feature>